<protein>
    <submittedName>
        <fullName evidence="1">RHS repeat protein</fullName>
    </submittedName>
</protein>
<feature type="non-terminal residue" evidence="1">
    <location>
        <position position="289"/>
    </location>
</feature>
<organism evidence="1 2">
    <name type="scientific">Escherichia coli</name>
    <dbReference type="NCBI Taxonomy" id="562"/>
    <lineage>
        <taxon>Bacteria</taxon>
        <taxon>Pseudomonadati</taxon>
        <taxon>Pseudomonadota</taxon>
        <taxon>Gammaproteobacteria</taxon>
        <taxon>Enterobacterales</taxon>
        <taxon>Enterobacteriaceae</taxon>
        <taxon>Escherichia</taxon>
    </lineage>
</organism>
<dbReference type="EMBL" id="VSBS01001928">
    <property type="protein sequence ID" value="TXS97669.1"/>
    <property type="molecule type" value="Genomic_DNA"/>
</dbReference>
<evidence type="ECO:0000313" key="1">
    <source>
        <dbReference type="EMBL" id="TXS97669.1"/>
    </source>
</evidence>
<dbReference type="Proteomes" id="UP000321461">
    <property type="component" value="Unassembled WGS sequence"/>
</dbReference>
<accession>A0A5C9AC30</accession>
<dbReference type="AlphaFoldDB" id="A0A5C9AC30"/>
<gene>
    <name evidence="1" type="ORF">FWK02_32030</name>
</gene>
<dbReference type="InterPro" id="IPR006530">
    <property type="entry name" value="YD"/>
</dbReference>
<dbReference type="PANTHER" id="PTHR32305">
    <property type="match status" value="1"/>
</dbReference>
<evidence type="ECO:0000313" key="2">
    <source>
        <dbReference type="Proteomes" id="UP000321461"/>
    </source>
</evidence>
<dbReference type="Gene3D" id="2.180.10.10">
    <property type="entry name" value="RHS repeat-associated core"/>
    <property type="match status" value="2"/>
</dbReference>
<dbReference type="InterPro" id="IPR031325">
    <property type="entry name" value="RHS_repeat"/>
</dbReference>
<name>A0A5C9AC30_ECOLX</name>
<dbReference type="PANTHER" id="PTHR32305:SF15">
    <property type="entry name" value="PROTEIN RHSA-RELATED"/>
    <property type="match status" value="1"/>
</dbReference>
<reference evidence="1 2" key="1">
    <citation type="submission" date="2019-08" db="EMBL/GenBank/DDBJ databases">
        <title>Whole genome analysis of cultivated E. coli strains isolated from CD patients and healthy donors.</title>
        <authorList>
            <person name="Siniagina M.N."/>
            <person name="Markelova M.I."/>
            <person name="Laikov A.V."/>
            <person name="Boulygina E.A."/>
            <person name="Khusnutdinova D.R."/>
            <person name="Kharchenko A."/>
            <person name="Grigoryeva T.V."/>
        </authorList>
    </citation>
    <scope>NUCLEOTIDE SEQUENCE [LARGE SCALE GENOMIC DNA]</scope>
    <source>
        <strain evidence="1 2">3_77_5</strain>
    </source>
</reference>
<proteinExistence type="predicted"/>
<dbReference type="NCBIfam" id="TIGR01643">
    <property type="entry name" value="YD_repeat_2x"/>
    <property type="match status" value="5"/>
</dbReference>
<comment type="caution">
    <text evidence="1">The sequence shown here is derived from an EMBL/GenBank/DDBJ whole genome shotgun (WGS) entry which is preliminary data.</text>
</comment>
<dbReference type="Pfam" id="PF05593">
    <property type="entry name" value="RHS_repeat"/>
    <property type="match status" value="5"/>
</dbReference>
<dbReference type="InterPro" id="IPR050708">
    <property type="entry name" value="T6SS_VgrG/RHS"/>
</dbReference>
<sequence length="289" mass="33139">LARYTYTASGELRAVYDRSGTQVRGFTYDAEHAGRMVAHHYAGRPESRYRYDDTGRVTEQVNPEGLDYRFEYGESRVIITDSLNRREVLYTEGEGGLKRVVKKEHADGSITRSEYDEAGRLKAQTDAAGRRTEYRLHMASGKLTSVILPDGRTVRYGYNSQLQLTSVTYPDGLRSSRKYDRQGRLAEETSRNGNITRWFYDFSRSGLPCAVEDGTGVRRRITRNRYGQLLAFTDCSGYTTRYEYDQYGQQIAVHREEGISTYSSYNPRGQLISRKDAQGRETRYEYSAA</sequence>
<feature type="non-terminal residue" evidence="1">
    <location>
        <position position="1"/>
    </location>
</feature>